<protein>
    <submittedName>
        <fullName evidence="5">Ankyrin</fullName>
    </submittedName>
</protein>
<comment type="caution">
    <text evidence="5">The sequence shown here is derived from an EMBL/GenBank/DDBJ whole genome shotgun (WGS) entry which is preliminary data.</text>
</comment>
<name>A0A0K9YJF6_9BACL</name>
<evidence type="ECO:0000313" key="5">
    <source>
        <dbReference type="EMBL" id="KNB68804.1"/>
    </source>
</evidence>
<dbReference type="Proteomes" id="UP000319578">
    <property type="component" value="Unassembled WGS sequence"/>
</dbReference>
<feature type="repeat" description="ANK" evidence="3">
    <location>
        <begin position="176"/>
        <end position="202"/>
    </location>
</feature>
<dbReference type="EMBL" id="LGIQ01000017">
    <property type="protein sequence ID" value="KNB68804.1"/>
    <property type="molecule type" value="Genomic_DNA"/>
</dbReference>
<dbReference type="PROSITE" id="PS50088">
    <property type="entry name" value="ANK_REPEAT"/>
    <property type="match status" value="4"/>
</dbReference>
<keyword evidence="1" id="KW-0677">Repeat</keyword>
<dbReference type="PROSITE" id="PS50297">
    <property type="entry name" value="ANK_REP_REGION"/>
    <property type="match status" value="2"/>
</dbReference>
<keyword evidence="7" id="KW-1185">Reference proteome</keyword>
<accession>A0A0K9YJF6</accession>
<dbReference type="SMART" id="SM00248">
    <property type="entry name" value="ANK"/>
    <property type="match status" value="4"/>
</dbReference>
<dbReference type="PATRIC" id="fig|54915.3.peg.751"/>
<evidence type="ECO:0000256" key="1">
    <source>
        <dbReference type="ARBA" id="ARBA00022737"/>
    </source>
</evidence>
<dbReference type="SUPFAM" id="SSF48403">
    <property type="entry name" value="Ankyrin repeat"/>
    <property type="match status" value="1"/>
</dbReference>
<feature type="repeat" description="ANK" evidence="3">
    <location>
        <begin position="138"/>
        <end position="175"/>
    </location>
</feature>
<organism evidence="5 6">
    <name type="scientific">Brevibacillus reuszeri</name>
    <dbReference type="NCBI Taxonomy" id="54915"/>
    <lineage>
        <taxon>Bacteria</taxon>
        <taxon>Bacillati</taxon>
        <taxon>Bacillota</taxon>
        <taxon>Bacilli</taxon>
        <taxon>Bacillales</taxon>
        <taxon>Paenibacillaceae</taxon>
        <taxon>Brevibacillus</taxon>
    </lineage>
</organism>
<dbReference type="RefSeq" id="WP_049742739.1">
    <property type="nucleotide sequence ID" value="NZ_BJON01000011.1"/>
</dbReference>
<dbReference type="InterPro" id="IPR002110">
    <property type="entry name" value="Ankyrin_rpt"/>
</dbReference>
<dbReference type="Gene3D" id="1.25.40.20">
    <property type="entry name" value="Ankyrin repeat-containing domain"/>
    <property type="match status" value="1"/>
</dbReference>
<dbReference type="PANTHER" id="PTHR24198">
    <property type="entry name" value="ANKYRIN REPEAT AND PROTEIN KINASE DOMAIN-CONTAINING PROTEIN"/>
    <property type="match status" value="1"/>
</dbReference>
<dbReference type="OrthoDB" id="9812708at2"/>
<feature type="repeat" description="ANK" evidence="3">
    <location>
        <begin position="5"/>
        <end position="37"/>
    </location>
</feature>
<evidence type="ECO:0000256" key="2">
    <source>
        <dbReference type="ARBA" id="ARBA00023043"/>
    </source>
</evidence>
<reference evidence="4 7" key="3">
    <citation type="submission" date="2019-06" db="EMBL/GenBank/DDBJ databases">
        <title>Whole genome shotgun sequence of Brevibacillus reuszeri NBRC 15719.</title>
        <authorList>
            <person name="Hosoyama A."/>
            <person name="Uohara A."/>
            <person name="Ohji S."/>
            <person name="Ichikawa N."/>
        </authorList>
    </citation>
    <scope>NUCLEOTIDE SEQUENCE [LARGE SCALE GENOMIC DNA]</scope>
    <source>
        <strain evidence="4 7">NBRC 15719</strain>
    </source>
</reference>
<evidence type="ECO:0000313" key="6">
    <source>
        <dbReference type="Proteomes" id="UP000036834"/>
    </source>
</evidence>
<dbReference type="AlphaFoldDB" id="A0A0K9YJF6"/>
<dbReference type="InterPro" id="IPR036770">
    <property type="entry name" value="Ankyrin_rpt-contain_sf"/>
</dbReference>
<keyword evidence="2 3" id="KW-0040">ANK repeat</keyword>
<evidence type="ECO:0000313" key="4">
    <source>
        <dbReference type="EMBL" id="GED69329.1"/>
    </source>
</evidence>
<proteinExistence type="predicted"/>
<dbReference type="STRING" id="54915.ADS79_33160"/>
<reference evidence="5" key="2">
    <citation type="submission" date="2015-07" db="EMBL/GenBank/DDBJ databases">
        <title>MeaNS - Measles Nucleotide Surveillance Program.</title>
        <authorList>
            <person name="Tran T."/>
            <person name="Druce J."/>
        </authorList>
    </citation>
    <scope>NUCLEOTIDE SEQUENCE</scope>
    <source>
        <strain evidence="5">DSM 9887</strain>
    </source>
</reference>
<feature type="repeat" description="ANK" evidence="3">
    <location>
        <begin position="38"/>
        <end position="70"/>
    </location>
</feature>
<dbReference type="Proteomes" id="UP000036834">
    <property type="component" value="Unassembled WGS sequence"/>
</dbReference>
<sequence length="202" mass="22360">MTDKSVVQAFHDAAAQGNIDSLKQHLEQGIDINVRNRQKRTAILIAAMNDQYEAVQFLVDAGANVDLQDETCFNPFLYGCINNKLELVKMMIQANTDIDLLTRFGGVGITPASEKGHVEIVHELLTTTEINVNHTNICGWTPLIEAIILNDGGERQQTIIKLLIEHGANVHMVDKHGVPPIELARRKGYTEIEKILLEAGAK</sequence>
<evidence type="ECO:0000256" key="3">
    <source>
        <dbReference type="PROSITE-ProRule" id="PRU00023"/>
    </source>
</evidence>
<dbReference type="Pfam" id="PF12796">
    <property type="entry name" value="Ank_2"/>
    <property type="match status" value="2"/>
</dbReference>
<dbReference type="PANTHER" id="PTHR24198:SF165">
    <property type="entry name" value="ANKYRIN REPEAT-CONTAINING PROTEIN-RELATED"/>
    <property type="match status" value="1"/>
</dbReference>
<reference evidence="6" key="1">
    <citation type="submission" date="2015-07" db="EMBL/GenBank/DDBJ databases">
        <title>Genome sequencing project for genomic taxonomy and phylogenomics of Bacillus-like bacteria.</title>
        <authorList>
            <person name="Liu B."/>
            <person name="Wang J."/>
            <person name="Zhu Y."/>
            <person name="Liu G."/>
            <person name="Chen Q."/>
            <person name="Chen Z."/>
            <person name="Lan J."/>
            <person name="Che J."/>
            <person name="Ge C."/>
            <person name="Shi H."/>
            <person name="Pan Z."/>
            <person name="Liu X."/>
        </authorList>
    </citation>
    <scope>NUCLEOTIDE SEQUENCE [LARGE SCALE GENOMIC DNA]</scope>
    <source>
        <strain evidence="6">DSM 9887</strain>
    </source>
</reference>
<gene>
    <name evidence="5" type="ORF">ADS79_33160</name>
    <name evidence="4" type="ORF">BRE01_30310</name>
</gene>
<dbReference type="EMBL" id="BJON01000011">
    <property type="protein sequence ID" value="GED69329.1"/>
    <property type="molecule type" value="Genomic_DNA"/>
</dbReference>
<evidence type="ECO:0000313" key="7">
    <source>
        <dbReference type="Proteomes" id="UP000319578"/>
    </source>
</evidence>